<dbReference type="GO" id="GO:0043952">
    <property type="term" value="P:protein transport by the Sec complex"/>
    <property type="evidence" value="ECO:0007669"/>
    <property type="project" value="UniProtKB-UniRule"/>
</dbReference>
<comment type="subunit">
    <text evidence="9">Component of the Sec protein translocase complex. Heterotrimer consisting of SecY, SecE and SecG subunits. The heterotrimers can form oligomers, although 1 heterotrimer is thought to be able to translocate proteins. Interacts with the ribosome. Interacts with SecDF, and other proteins may be involved. Interacts with SecA.</text>
</comment>
<accession>A0A543HHB5</accession>
<comment type="subcellular location">
    <subcellularLocation>
        <location evidence="9">Cell membrane</location>
        <topology evidence="9">Single-pass membrane protein</topology>
    </subcellularLocation>
    <subcellularLocation>
        <location evidence="1">Membrane</location>
    </subcellularLocation>
</comment>
<dbReference type="Proteomes" id="UP000318331">
    <property type="component" value="Unassembled WGS sequence"/>
</dbReference>
<comment type="caution">
    <text evidence="10">The sequence shown here is derived from an EMBL/GenBank/DDBJ whole genome shotgun (WGS) entry which is preliminary data.</text>
</comment>
<comment type="function">
    <text evidence="9">Essential subunit of the Sec protein translocation channel SecYEG. Clamps together the 2 halves of SecY. May contact the channel plug during translocation.</text>
</comment>
<dbReference type="InterPro" id="IPR001901">
    <property type="entry name" value="Translocase_SecE/Sec61-g"/>
</dbReference>
<reference evidence="10 11" key="1">
    <citation type="submission" date="2019-06" db="EMBL/GenBank/DDBJ databases">
        <title>Sequencing the genomes of 1000 actinobacteria strains.</title>
        <authorList>
            <person name="Klenk H.-P."/>
        </authorList>
    </citation>
    <scope>NUCLEOTIDE SEQUENCE [LARGE SCALE GENOMIC DNA]</scope>
    <source>
        <strain evidence="10 11">DSM 18031</strain>
    </source>
</reference>
<dbReference type="GO" id="GO:0009306">
    <property type="term" value="P:protein secretion"/>
    <property type="evidence" value="ECO:0007669"/>
    <property type="project" value="UniProtKB-UniRule"/>
</dbReference>
<keyword evidence="8 9" id="KW-0472">Membrane</keyword>
<dbReference type="InterPro" id="IPR038379">
    <property type="entry name" value="SecE_sf"/>
</dbReference>
<evidence type="ECO:0000256" key="4">
    <source>
        <dbReference type="ARBA" id="ARBA00022692"/>
    </source>
</evidence>
<keyword evidence="5 9" id="KW-0653">Protein transport</keyword>
<dbReference type="PANTHER" id="PTHR33910">
    <property type="entry name" value="PROTEIN TRANSLOCASE SUBUNIT SECE"/>
    <property type="match status" value="1"/>
</dbReference>
<dbReference type="OrthoDB" id="9805743at2"/>
<evidence type="ECO:0000256" key="9">
    <source>
        <dbReference type="HAMAP-Rule" id="MF_00422"/>
    </source>
</evidence>
<dbReference type="AlphaFoldDB" id="A0A543HHB5"/>
<evidence type="ECO:0000256" key="5">
    <source>
        <dbReference type="ARBA" id="ARBA00022927"/>
    </source>
</evidence>
<dbReference type="Pfam" id="PF00584">
    <property type="entry name" value="SecE"/>
    <property type="match status" value="1"/>
</dbReference>
<organism evidence="10 11">
    <name type="scientific">Klugiella xanthotipulae</name>
    <dbReference type="NCBI Taxonomy" id="244735"/>
    <lineage>
        <taxon>Bacteria</taxon>
        <taxon>Bacillati</taxon>
        <taxon>Actinomycetota</taxon>
        <taxon>Actinomycetes</taxon>
        <taxon>Micrococcales</taxon>
        <taxon>Microbacteriaceae</taxon>
        <taxon>Klugiella</taxon>
    </lineage>
</organism>
<evidence type="ECO:0000256" key="2">
    <source>
        <dbReference type="ARBA" id="ARBA00022448"/>
    </source>
</evidence>
<sequence length="92" mass="10434">MTDNVVDEPGEELVASAKQERAEKKTWFGRIILFIQQVFAELKKVVTPTRKELFSFTGVVLVFVLIMMGIVWVLDQAFGFLVVFVFGDASMM</sequence>
<name>A0A543HHB5_9MICO</name>
<protein>
    <recommendedName>
        <fullName evidence="9">Protein translocase subunit SecE</fullName>
    </recommendedName>
</protein>
<keyword evidence="4 9" id="KW-0812">Transmembrane</keyword>
<keyword evidence="2 9" id="KW-0813">Transport</keyword>
<evidence type="ECO:0000256" key="1">
    <source>
        <dbReference type="ARBA" id="ARBA00004370"/>
    </source>
</evidence>
<evidence type="ECO:0000313" key="11">
    <source>
        <dbReference type="Proteomes" id="UP000318331"/>
    </source>
</evidence>
<evidence type="ECO:0000256" key="8">
    <source>
        <dbReference type="ARBA" id="ARBA00023136"/>
    </source>
</evidence>
<keyword evidence="6 9" id="KW-1133">Transmembrane helix</keyword>
<dbReference type="HAMAP" id="MF_00422">
    <property type="entry name" value="SecE"/>
    <property type="match status" value="1"/>
</dbReference>
<dbReference type="NCBIfam" id="TIGR00964">
    <property type="entry name" value="secE_bact"/>
    <property type="match status" value="1"/>
</dbReference>
<dbReference type="EMBL" id="VFPN01000004">
    <property type="protein sequence ID" value="TQM57726.1"/>
    <property type="molecule type" value="Genomic_DNA"/>
</dbReference>
<evidence type="ECO:0000256" key="3">
    <source>
        <dbReference type="ARBA" id="ARBA00022475"/>
    </source>
</evidence>
<dbReference type="PANTHER" id="PTHR33910:SF1">
    <property type="entry name" value="PROTEIN TRANSLOCASE SUBUNIT SECE"/>
    <property type="match status" value="1"/>
</dbReference>
<keyword evidence="3 9" id="KW-1003">Cell membrane</keyword>
<keyword evidence="7 9" id="KW-0811">Translocation</keyword>
<dbReference type="GO" id="GO:0006605">
    <property type="term" value="P:protein targeting"/>
    <property type="evidence" value="ECO:0007669"/>
    <property type="project" value="UniProtKB-UniRule"/>
</dbReference>
<dbReference type="Gene3D" id="1.20.5.1030">
    <property type="entry name" value="Preprotein translocase secy subunit"/>
    <property type="match status" value="1"/>
</dbReference>
<keyword evidence="11" id="KW-1185">Reference proteome</keyword>
<dbReference type="GO" id="GO:0005886">
    <property type="term" value="C:plasma membrane"/>
    <property type="evidence" value="ECO:0007669"/>
    <property type="project" value="UniProtKB-SubCell"/>
</dbReference>
<dbReference type="InterPro" id="IPR005807">
    <property type="entry name" value="SecE_bac"/>
</dbReference>
<gene>
    <name evidence="9" type="primary">secE</name>
    <name evidence="10" type="ORF">FB466_2723</name>
</gene>
<evidence type="ECO:0000313" key="10">
    <source>
        <dbReference type="EMBL" id="TQM57726.1"/>
    </source>
</evidence>
<evidence type="ECO:0000256" key="6">
    <source>
        <dbReference type="ARBA" id="ARBA00022989"/>
    </source>
</evidence>
<dbReference type="GO" id="GO:0065002">
    <property type="term" value="P:intracellular protein transmembrane transport"/>
    <property type="evidence" value="ECO:0007669"/>
    <property type="project" value="UniProtKB-UniRule"/>
</dbReference>
<comment type="similarity">
    <text evidence="9">Belongs to the SecE/SEC61-gamma family.</text>
</comment>
<feature type="transmembrane region" description="Helical" evidence="9">
    <location>
        <begin position="53"/>
        <end position="86"/>
    </location>
</feature>
<proteinExistence type="inferred from homology"/>
<evidence type="ECO:0000256" key="7">
    <source>
        <dbReference type="ARBA" id="ARBA00023010"/>
    </source>
</evidence>
<dbReference type="GO" id="GO:0008320">
    <property type="term" value="F:protein transmembrane transporter activity"/>
    <property type="evidence" value="ECO:0007669"/>
    <property type="project" value="UniProtKB-UniRule"/>
</dbReference>
<dbReference type="RefSeq" id="WP_141919049.1">
    <property type="nucleotide sequence ID" value="NZ_BAAAYS010000015.1"/>
</dbReference>